<comment type="function">
    <text evidence="1">Catalyzes the reduction of fatty acyl-CoA to fatty alcohols.</text>
</comment>
<dbReference type="GO" id="GO:0102965">
    <property type="term" value="F:alcohol-forming long-chain fatty acyl-CoA reductase activity"/>
    <property type="evidence" value="ECO:0007669"/>
    <property type="project" value="UniProtKB-EC"/>
</dbReference>
<gene>
    <name evidence="3" type="ORF">JCGZ_13487</name>
</gene>
<evidence type="ECO:0000313" key="4">
    <source>
        <dbReference type="Proteomes" id="UP000027138"/>
    </source>
</evidence>
<dbReference type="Pfam" id="PF07993">
    <property type="entry name" value="NAD_binding_4"/>
    <property type="match status" value="1"/>
</dbReference>
<dbReference type="EC" id="1.2.1.84" evidence="1"/>
<sequence>MPPLSSSIGIIYFLKGNNYLVTGATGFLAKVLIEKMLRMVPDVGRIFLMIKGEDKDEVKRRLKNEVIDEELFRCLKEIHGKSYEAFMRSKLFPVLGNICKDNLGMDAYTAREIANQVHVIINIAANTTFDERYDVAPNTNTKGPSRLLDFANTCKNLKLFLHVSTAYINGERDGIVLEKPFHLGRSAEERMNSTTSSSQVSLPLLDVGAEMKLAFEMMKSLEYNNKRDQKMKDLGTQRAKMYGFYDTYSFTKAMGEMLINSKRESLTVPIVIVRPSIIESTYREPFPGWIQGNKVIDPLFISYGKGQLPGFVGNPNTILDIVPVDMVVNVILTAIAKHGSSVKTQAAELIYHITSSVSNPISLATFSTLPGIISLVFN</sequence>
<dbReference type="CDD" id="cd05236">
    <property type="entry name" value="FAR-N_SDR_e"/>
    <property type="match status" value="1"/>
</dbReference>
<comment type="similarity">
    <text evidence="1">Belongs to the fatty acyl-CoA reductase family.</text>
</comment>
<keyword evidence="1" id="KW-0444">Lipid biosynthesis</keyword>
<dbReference type="EMBL" id="KK914222">
    <property type="protein sequence ID" value="KDP46041.1"/>
    <property type="molecule type" value="Genomic_DNA"/>
</dbReference>
<dbReference type="PANTHER" id="PTHR11011">
    <property type="entry name" value="MALE STERILITY PROTEIN 2-RELATED"/>
    <property type="match status" value="1"/>
</dbReference>
<keyword evidence="4" id="KW-1185">Reference proteome</keyword>
<protein>
    <recommendedName>
        <fullName evidence="1">Fatty acyl-CoA reductase</fullName>
        <ecNumber evidence="1">1.2.1.84</ecNumber>
    </recommendedName>
</protein>
<dbReference type="GO" id="GO:0080019">
    <property type="term" value="F:alcohol-forming very long-chain fatty acyl-CoA reductase activity"/>
    <property type="evidence" value="ECO:0007669"/>
    <property type="project" value="InterPro"/>
</dbReference>
<dbReference type="GO" id="GO:0035336">
    <property type="term" value="P:long-chain fatty-acyl-CoA metabolic process"/>
    <property type="evidence" value="ECO:0007669"/>
    <property type="project" value="TreeGrafter"/>
</dbReference>
<dbReference type="GO" id="GO:0010345">
    <property type="term" value="P:suberin biosynthetic process"/>
    <property type="evidence" value="ECO:0007669"/>
    <property type="project" value="TreeGrafter"/>
</dbReference>
<proteinExistence type="inferred from homology"/>
<dbReference type="Proteomes" id="UP000027138">
    <property type="component" value="Unassembled WGS sequence"/>
</dbReference>
<evidence type="ECO:0000313" key="3">
    <source>
        <dbReference type="EMBL" id="KDP46041.1"/>
    </source>
</evidence>
<feature type="domain" description="Thioester reductase (TE)" evidence="2">
    <location>
        <begin position="21"/>
        <end position="331"/>
    </location>
</feature>
<accession>A0A067LC25</accession>
<dbReference type="SUPFAM" id="SSF51735">
    <property type="entry name" value="NAD(P)-binding Rossmann-fold domains"/>
    <property type="match status" value="1"/>
</dbReference>
<keyword evidence="1" id="KW-0443">Lipid metabolism</keyword>
<dbReference type="Gene3D" id="3.40.50.720">
    <property type="entry name" value="NAD(P)-binding Rossmann-like Domain"/>
    <property type="match status" value="1"/>
</dbReference>
<dbReference type="STRING" id="180498.A0A067LC25"/>
<name>A0A067LC25_JATCU</name>
<dbReference type="PANTHER" id="PTHR11011:SF45">
    <property type="entry name" value="FATTY ACYL-COA REDUCTASE CG8306-RELATED"/>
    <property type="match status" value="1"/>
</dbReference>
<keyword evidence="1" id="KW-0560">Oxidoreductase</keyword>
<keyword evidence="1" id="KW-0521">NADP</keyword>
<organism evidence="3 4">
    <name type="scientific">Jatropha curcas</name>
    <name type="common">Barbados nut</name>
    <dbReference type="NCBI Taxonomy" id="180498"/>
    <lineage>
        <taxon>Eukaryota</taxon>
        <taxon>Viridiplantae</taxon>
        <taxon>Streptophyta</taxon>
        <taxon>Embryophyta</taxon>
        <taxon>Tracheophyta</taxon>
        <taxon>Spermatophyta</taxon>
        <taxon>Magnoliopsida</taxon>
        <taxon>eudicotyledons</taxon>
        <taxon>Gunneridae</taxon>
        <taxon>Pentapetalae</taxon>
        <taxon>rosids</taxon>
        <taxon>fabids</taxon>
        <taxon>Malpighiales</taxon>
        <taxon>Euphorbiaceae</taxon>
        <taxon>Crotonoideae</taxon>
        <taxon>Jatropheae</taxon>
        <taxon>Jatropha</taxon>
    </lineage>
</organism>
<evidence type="ECO:0000259" key="2">
    <source>
        <dbReference type="Pfam" id="PF07993"/>
    </source>
</evidence>
<dbReference type="InterPro" id="IPR026055">
    <property type="entry name" value="FAR"/>
</dbReference>
<evidence type="ECO:0000256" key="1">
    <source>
        <dbReference type="RuleBase" id="RU363097"/>
    </source>
</evidence>
<dbReference type="AlphaFoldDB" id="A0A067LC25"/>
<reference evidence="3 4" key="1">
    <citation type="journal article" date="2014" name="PLoS ONE">
        <title>Global Analysis of Gene Expression Profiles in Physic Nut (Jatropha curcas L.) Seedlings Exposed to Salt Stress.</title>
        <authorList>
            <person name="Zhang L."/>
            <person name="Zhang C."/>
            <person name="Wu P."/>
            <person name="Chen Y."/>
            <person name="Li M."/>
            <person name="Jiang H."/>
            <person name="Wu G."/>
        </authorList>
    </citation>
    <scope>NUCLEOTIDE SEQUENCE [LARGE SCALE GENOMIC DNA]</scope>
    <source>
        <strain evidence="4">cv. GZQX0401</strain>
        <tissue evidence="3">Young leaves</tissue>
    </source>
</reference>
<comment type="catalytic activity">
    <reaction evidence="1">
        <text>a long-chain fatty acyl-CoA + 2 NADPH + 2 H(+) = a long-chain primary fatty alcohol + 2 NADP(+) + CoA</text>
        <dbReference type="Rhea" id="RHEA:52716"/>
        <dbReference type="ChEBI" id="CHEBI:15378"/>
        <dbReference type="ChEBI" id="CHEBI:57287"/>
        <dbReference type="ChEBI" id="CHEBI:57783"/>
        <dbReference type="ChEBI" id="CHEBI:58349"/>
        <dbReference type="ChEBI" id="CHEBI:77396"/>
        <dbReference type="ChEBI" id="CHEBI:83139"/>
        <dbReference type="EC" id="1.2.1.84"/>
    </reaction>
</comment>
<dbReference type="InterPro" id="IPR036291">
    <property type="entry name" value="NAD(P)-bd_dom_sf"/>
</dbReference>
<dbReference type="OrthoDB" id="429813at2759"/>
<dbReference type="InterPro" id="IPR013120">
    <property type="entry name" value="FAR_NAD-bd"/>
</dbReference>